<dbReference type="EMBL" id="CP038439">
    <property type="protein sequence ID" value="QBX34586.1"/>
    <property type="molecule type" value="Genomic_DNA"/>
</dbReference>
<name>A0A4P7HKE6_9RHOB</name>
<dbReference type="KEGG" id="plia:E4191_07585"/>
<dbReference type="Proteomes" id="UP000296374">
    <property type="component" value="Chromosome"/>
</dbReference>
<organism evidence="1 2">
    <name type="scientific">Paracoccus liaowanqingii</name>
    <dbReference type="NCBI Taxonomy" id="2560053"/>
    <lineage>
        <taxon>Bacteria</taxon>
        <taxon>Pseudomonadati</taxon>
        <taxon>Pseudomonadota</taxon>
        <taxon>Alphaproteobacteria</taxon>
        <taxon>Rhodobacterales</taxon>
        <taxon>Paracoccaceae</taxon>
        <taxon>Paracoccus</taxon>
    </lineage>
</organism>
<evidence type="ECO:0000313" key="1">
    <source>
        <dbReference type="EMBL" id="QBX34586.1"/>
    </source>
</evidence>
<reference evidence="2" key="1">
    <citation type="submission" date="2019-03" db="EMBL/GenBank/DDBJ databases">
        <authorList>
            <person name="Li J."/>
        </authorList>
    </citation>
    <scope>NUCLEOTIDE SEQUENCE [LARGE SCALE GENOMIC DNA]</scope>
    <source>
        <strain evidence="2">2251</strain>
    </source>
</reference>
<sequence>MRKKLIEFFTKKPPQSDRQIYTMELKDFIRDTIIQVQTGVQEAITELQNGEITGAINPVWGSVGNISKSEVQNLKFDIAVMIENTSSGSAGGRISVVAADVNLDGKHSRESRSTNSVKFSIPFIPPVTIVTKPAADDNPPVEARSNGGF</sequence>
<protein>
    <submittedName>
        <fullName evidence="1">Uncharacterized protein</fullName>
    </submittedName>
</protein>
<dbReference type="AlphaFoldDB" id="A0A4P7HKE6"/>
<accession>A0A4P7HKE6</accession>
<dbReference type="RefSeq" id="WP_135312875.1">
    <property type="nucleotide sequence ID" value="NZ_CP038439.1"/>
</dbReference>
<evidence type="ECO:0000313" key="2">
    <source>
        <dbReference type="Proteomes" id="UP000296374"/>
    </source>
</evidence>
<gene>
    <name evidence="1" type="ORF">E4191_07585</name>
</gene>
<proteinExistence type="predicted"/>